<dbReference type="Pfam" id="PF24697">
    <property type="entry name" value="DUF7661"/>
    <property type="match status" value="1"/>
</dbReference>
<dbReference type="Proteomes" id="UP001595665">
    <property type="component" value="Unassembled WGS sequence"/>
</dbReference>
<proteinExistence type="predicted"/>
<evidence type="ECO:0000259" key="1">
    <source>
        <dbReference type="Pfam" id="PF24697"/>
    </source>
</evidence>
<gene>
    <name evidence="2" type="ORF">ACFOPH_10980</name>
</gene>
<feature type="domain" description="DUF7661" evidence="1">
    <location>
        <begin position="1"/>
        <end position="63"/>
    </location>
</feature>
<name>A0ABV7PLJ3_9BURK</name>
<sequence>MRFNIYGRFQLEVRREQERWMAYRLTSGTRVPEDELVIPAELGEHELAVYLDDIFHELAGPGQSIEVVVGPAASAAPAVPALQRRN</sequence>
<evidence type="ECO:0000313" key="3">
    <source>
        <dbReference type="Proteomes" id="UP001595665"/>
    </source>
</evidence>
<dbReference type="EMBL" id="JBHRVV010000001">
    <property type="protein sequence ID" value="MFC3458762.1"/>
    <property type="molecule type" value="Genomic_DNA"/>
</dbReference>
<keyword evidence="3" id="KW-1185">Reference proteome</keyword>
<organism evidence="2 3">
    <name type="scientific">Massilia haematophila</name>
    <dbReference type="NCBI Taxonomy" id="457923"/>
    <lineage>
        <taxon>Bacteria</taxon>
        <taxon>Pseudomonadati</taxon>
        <taxon>Pseudomonadota</taxon>
        <taxon>Betaproteobacteria</taxon>
        <taxon>Burkholderiales</taxon>
        <taxon>Oxalobacteraceae</taxon>
        <taxon>Telluria group</taxon>
        <taxon>Massilia</taxon>
    </lineage>
</organism>
<dbReference type="RefSeq" id="WP_379735234.1">
    <property type="nucleotide sequence ID" value="NZ_JBHRVV010000001.1"/>
</dbReference>
<reference evidence="3" key="1">
    <citation type="journal article" date="2019" name="Int. J. Syst. Evol. Microbiol.">
        <title>The Global Catalogue of Microorganisms (GCM) 10K type strain sequencing project: providing services to taxonomists for standard genome sequencing and annotation.</title>
        <authorList>
            <consortium name="The Broad Institute Genomics Platform"/>
            <consortium name="The Broad Institute Genome Sequencing Center for Infectious Disease"/>
            <person name="Wu L."/>
            <person name="Ma J."/>
        </authorList>
    </citation>
    <scope>NUCLEOTIDE SEQUENCE [LARGE SCALE GENOMIC DNA]</scope>
    <source>
        <strain evidence="3">CCM 7480</strain>
    </source>
</reference>
<comment type="caution">
    <text evidence="2">The sequence shown here is derived from an EMBL/GenBank/DDBJ whole genome shotgun (WGS) entry which is preliminary data.</text>
</comment>
<dbReference type="InterPro" id="IPR056078">
    <property type="entry name" value="DUF7661"/>
</dbReference>
<protein>
    <recommendedName>
        <fullName evidence="1">DUF7661 domain-containing protein</fullName>
    </recommendedName>
</protein>
<evidence type="ECO:0000313" key="2">
    <source>
        <dbReference type="EMBL" id="MFC3458762.1"/>
    </source>
</evidence>
<accession>A0ABV7PLJ3</accession>